<feature type="transmembrane region" description="Helical" evidence="5">
    <location>
        <begin position="72"/>
        <end position="90"/>
    </location>
</feature>
<evidence type="ECO:0000313" key="7">
    <source>
        <dbReference type="EMBL" id="MBP0110351.1"/>
    </source>
</evidence>
<evidence type="ECO:0000256" key="4">
    <source>
        <dbReference type="ARBA" id="ARBA00023136"/>
    </source>
</evidence>
<feature type="transmembrane region" description="Helical" evidence="5">
    <location>
        <begin position="293"/>
        <end position="312"/>
    </location>
</feature>
<sequence>MALVLLVALIMGGTAYRYSFAIPGLLLPVLFMRRTDLAFLSGLAVFFVLKIAASMLVEPGSEYGFYSLDYQWIARETGTICLFFFWLLMGERVLPLRRLTSLSWKVHAGALIILFCLFYSYFGRIEIGTIDNLSALVLLLIYVLIIGPYGAAIRLCAVTVLVLTVLIPLESSFAIISCFILLGIYGFVLVGHQRLRLPWRLLTSMSIVVLVVMSQFAYLIDVRPVRSTGEGNNGYIRAALAEAGYREIKDRPILGSPMGRGILPISIINELKWEQYFEPGSGYDVFALSFHNSFIYLLARYGICSFFLFFLLLKRIPRSGPAHAVLFTMTLVLGMGANVVIESLRSGPGVAFALGTLVATARPQRRLAS</sequence>
<organism evidence="7 8">
    <name type="scientific">Bradyrhizobium vignae</name>
    <dbReference type="NCBI Taxonomy" id="1549949"/>
    <lineage>
        <taxon>Bacteria</taxon>
        <taxon>Pseudomonadati</taxon>
        <taxon>Pseudomonadota</taxon>
        <taxon>Alphaproteobacteria</taxon>
        <taxon>Hyphomicrobiales</taxon>
        <taxon>Nitrobacteraceae</taxon>
        <taxon>Bradyrhizobium</taxon>
    </lineage>
</organism>
<feature type="domain" description="O-antigen ligase-related" evidence="6">
    <location>
        <begin position="158"/>
        <end position="310"/>
    </location>
</feature>
<dbReference type="EMBL" id="JAGIKT010000007">
    <property type="protein sequence ID" value="MBP0110351.1"/>
    <property type="molecule type" value="Genomic_DNA"/>
</dbReference>
<feature type="transmembrane region" description="Helical" evidence="5">
    <location>
        <begin position="173"/>
        <end position="190"/>
    </location>
</feature>
<feature type="transmembrane region" description="Helical" evidence="5">
    <location>
        <begin position="102"/>
        <end position="122"/>
    </location>
</feature>
<dbReference type="Pfam" id="PF04932">
    <property type="entry name" value="Wzy_C"/>
    <property type="match status" value="1"/>
</dbReference>
<evidence type="ECO:0000256" key="1">
    <source>
        <dbReference type="ARBA" id="ARBA00004141"/>
    </source>
</evidence>
<dbReference type="InterPro" id="IPR007016">
    <property type="entry name" value="O-antigen_ligase-rel_domated"/>
</dbReference>
<comment type="caution">
    <text evidence="7">The sequence shown here is derived from an EMBL/GenBank/DDBJ whole genome shotgun (WGS) entry which is preliminary data.</text>
</comment>
<feature type="transmembrane region" description="Helical" evidence="5">
    <location>
        <begin position="134"/>
        <end position="167"/>
    </location>
</feature>
<name>A0ABS3ZQC8_9BRAD</name>
<gene>
    <name evidence="7" type="ORF">JWS04_04410</name>
</gene>
<dbReference type="Proteomes" id="UP000669317">
    <property type="component" value="Unassembled WGS sequence"/>
</dbReference>
<evidence type="ECO:0000256" key="2">
    <source>
        <dbReference type="ARBA" id="ARBA00022692"/>
    </source>
</evidence>
<dbReference type="RefSeq" id="WP_209294428.1">
    <property type="nucleotide sequence ID" value="NZ_JAGIKT010000007.1"/>
</dbReference>
<proteinExistence type="predicted"/>
<keyword evidence="4 5" id="KW-0472">Membrane</keyword>
<protein>
    <submittedName>
        <fullName evidence="7">O-antigen ligase family protein</fullName>
    </submittedName>
</protein>
<keyword evidence="8" id="KW-1185">Reference proteome</keyword>
<reference evidence="7 8" key="1">
    <citation type="submission" date="2021-03" db="EMBL/GenBank/DDBJ databases">
        <title>Genome Sequence of Bradyrhizobium vignae strain ISRA400.</title>
        <authorList>
            <person name="Tisa L.S."/>
            <person name="Svistoonoff S."/>
            <person name="Hocher V."/>
            <person name="Fall S."/>
            <person name="Zaiya A."/>
            <person name="Naing D."/>
            <person name="Niang N."/>
            <person name="Diouf A."/>
            <person name="Dasylva M.C."/>
            <person name="Toure O."/>
            <person name="Gueye M."/>
            <person name="Gully D."/>
            <person name="Tisseyre P."/>
            <person name="Simpson S."/>
            <person name="Morris K."/>
            <person name="Thomas W.K."/>
        </authorList>
    </citation>
    <scope>NUCLEOTIDE SEQUENCE [LARGE SCALE GENOMIC DNA]</scope>
    <source>
        <strain evidence="7 8">ISRA400</strain>
    </source>
</reference>
<evidence type="ECO:0000259" key="6">
    <source>
        <dbReference type="Pfam" id="PF04932"/>
    </source>
</evidence>
<feature type="transmembrane region" description="Helical" evidence="5">
    <location>
        <begin position="324"/>
        <end position="341"/>
    </location>
</feature>
<feature type="transmembrane region" description="Helical" evidence="5">
    <location>
        <begin position="37"/>
        <end position="60"/>
    </location>
</feature>
<keyword evidence="7" id="KW-0436">Ligase</keyword>
<evidence type="ECO:0000256" key="5">
    <source>
        <dbReference type="SAM" id="Phobius"/>
    </source>
</evidence>
<keyword evidence="3 5" id="KW-1133">Transmembrane helix</keyword>
<accession>A0ABS3ZQC8</accession>
<keyword evidence="2 5" id="KW-0812">Transmembrane</keyword>
<dbReference type="GO" id="GO:0016874">
    <property type="term" value="F:ligase activity"/>
    <property type="evidence" value="ECO:0007669"/>
    <property type="project" value="UniProtKB-KW"/>
</dbReference>
<evidence type="ECO:0000256" key="3">
    <source>
        <dbReference type="ARBA" id="ARBA00022989"/>
    </source>
</evidence>
<feature type="transmembrane region" description="Helical" evidence="5">
    <location>
        <begin position="202"/>
        <end position="220"/>
    </location>
</feature>
<evidence type="ECO:0000313" key="8">
    <source>
        <dbReference type="Proteomes" id="UP000669317"/>
    </source>
</evidence>
<comment type="subcellular location">
    <subcellularLocation>
        <location evidence="1">Membrane</location>
        <topology evidence="1">Multi-pass membrane protein</topology>
    </subcellularLocation>
</comment>